<dbReference type="Proteomes" id="UP001275084">
    <property type="component" value="Unassembled WGS sequence"/>
</dbReference>
<proteinExistence type="predicted"/>
<keyword evidence="3" id="KW-1185">Reference proteome</keyword>
<feature type="transmembrane region" description="Helical" evidence="1">
    <location>
        <begin position="303"/>
        <end position="324"/>
    </location>
</feature>
<evidence type="ECO:0000256" key="1">
    <source>
        <dbReference type="SAM" id="Phobius"/>
    </source>
</evidence>
<keyword evidence="1" id="KW-0472">Membrane</keyword>
<evidence type="ECO:0000313" key="2">
    <source>
        <dbReference type="EMBL" id="KAK3339868.1"/>
    </source>
</evidence>
<dbReference type="AlphaFoldDB" id="A0AAJ0H5X0"/>
<keyword evidence="1" id="KW-1133">Transmembrane helix</keyword>
<reference evidence="2" key="1">
    <citation type="journal article" date="2023" name="Mol. Phylogenet. Evol.">
        <title>Genome-scale phylogeny and comparative genomics of the fungal order Sordariales.</title>
        <authorList>
            <person name="Hensen N."/>
            <person name="Bonometti L."/>
            <person name="Westerberg I."/>
            <person name="Brannstrom I.O."/>
            <person name="Guillou S."/>
            <person name="Cros-Aarteil S."/>
            <person name="Calhoun S."/>
            <person name="Haridas S."/>
            <person name="Kuo A."/>
            <person name="Mondo S."/>
            <person name="Pangilinan J."/>
            <person name="Riley R."/>
            <person name="LaButti K."/>
            <person name="Andreopoulos B."/>
            <person name="Lipzen A."/>
            <person name="Chen C."/>
            <person name="Yan M."/>
            <person name="Daum C."/>
            <person name="Ng V."/>
            <person name="Clum A."/>
            <person name="Steindorff A."/>
            <person name="Ohm R.A."/>
            <person name="Martin F."/>
            <person name="Silar P."/>
            <person name="Natvig D.O."/>
            <person name="Lalanne C."/>
            <person name="Gautier V."/>
            <person name="Ament-Velasquez S.L."/>
            <person name="Kruys A."/>
            <person name="Hutchinson M.I."/>
            <person name="Powell A.J."/>
            <person name="Barry K."/>
            <person name="Miller A.N."/>
            <person name="Grigoriev I.V."/>
            <person name="Debuchy R."/>
            <person name="Gladieux P."/>
            <person name="Hiltunen Thoren M."/>
            <person name="Johannesson H."/>
        </authorList>
    </citation>
    <scope>NUCLEOTIDE SEQUENCE</scope>
    <source>
        <strain evidence="2">CBS 955.72</strain>
    </source>
</reference>
<organism evidence="2 3">
    <name type="scientific">Lasiosphaeria hispida</name>
    <dbReference type="NCBI Taxonomy" id="260671"/>
    <lineage>
        <taxon>Eukaryota</taxon>
        <taxon>Fungi</taxon>
        <taxon>Dikarya</taxon>
        <taxon>Ascomycota</taxon>
        <taxon>Pezizomycotina</taxon>
        <taxon>Sordariomycetes</taxon>
        <taxon>Sordariomycetidae</taxon>
        <taxon>Sordariales</taxon>
        <taxon>Lasiosphaeriaceae</taxon>
        <taxon>Lasiosphaeria</taxon>
    </lineage>
</organism>
<dbReference type="EMBL" id="JAUIQD010000009">
    <property type="protein sequence ID" value="KAK3339868.1"/>
    <property type="molecule type" value="Genomic_DNA"/>
</dbReference>
<name>A0AAJ0H5X0_9PEZI</name>
<comment type="caution">
    <text evidence="2">The sequence shown here is derived from an EMBL/GenBank/DDBJ whole genome shotgun (WGS) entry which is preliminary data.</text>
</comment>
<gene>
    <name evidence="2" type="ORF">B0T25DRAFT_636287</name>
</gene>
<reference evidence="2" key="2">
    <citation type="submission" date="2023-06" db="EMBL/GenBank/DDBJ databases">
        <authorList>
            <consortium name="Lawrence Berkeley National Laboratory"/>
            <person name="Haridas S."/>
            <person name="Hensen N."/>
            <person name="Bonometti L."/>
            <person name="Westerberg I."/>
            <person name="Brannstrom I.O."/>
            <person name="Guillou S."/>
            <person name="Cros-Aarteil S."/>
            <person name="Calhoun S."/>
            <person name="Kuo A."/>
            <person name="Mondo S."/>
            <person name="Pangilinan J."/>
            <person name="Riley R."/>
            <person name="Labutti K."/>
            <person name="Andreopoulos B."/>
            <person name="Lipzen A."/>
            <person name="Chen C."/>
            <person name="Yanf M."/>
            <person name="Daum C."/>
            <person name="Ng V."/>
            <person name="Clum A."/>
            <person name="Steindorff A."/>
            <person name="Ohm R."/>
            <person name="Martin F."/>
            <person name="Silar P."/>
            <person name="Natvig D."/>
            <person name="Lalanne C."/>
            <person name="Gautier V."/>
            <person name="Ament-Velasquez S.L."/>
            <person name="Kruys A."/>
            <person name="Hutchinson M.I."/>
            <person name="Powell A.J."/>
            <person name="Barry K."/>
            <person name="Miller A.N."/>
            <person name="Grigoriev I.V."/>
            <person name="Debuchy R."/>
            <person name="Gladieux P."/>
            <person name="Thoren M.H."/>
            <person name="Johannesson H."/>
        </authorList>
    </citation>
    <scope>NUCLEOTIDE SEQUENCE</scope>
    <source>
        <strain evidence="2">CBS 955.72</strain>
    </source>
</reference>
<evidence type="ECO:0000313" key="3">
    <source>
        <dbReference type="Proteomes" id="UP001275084"/>
    </source>
</evidence>
<protein>
    <submittedName>
        <fullName evidence="2">Uncharacterized protein</fullName>
    </submittedName>
</protein>
<sequence>MSPPSIATDHEMEISNNVDLMRSFWQDLSERDVQTAQYRSLLVYLNWHVFDLEKRFSLEARGTRMAISAITKAKSSSRDDILALVASQFHGSLSDDVFSHSLEKILRIWTMLDVKIHQPKYCPRDVLIWGQDQTLATVVSHYFELKAQLQPARPSGAIDDSLTGACLVVDHGIHIVWTSNIAEHLTMNGKILKVFEHKIWAWNHSNFPESSAVPHEVLEELMNTWHLLFPPYDPGTESFLKKHDMIETFYGLGFCGGDRWLDWTKYKYWHGEIQQLSSLLSESPQGLRRLIQPDNRRDAVDIALFWVTGVMVAILAIASCAVLIKPANLDQDVAHSVPGRKAVIESQTPRHLPAAPPLTFIGPTSPRCNDH</sequence>
<keyword evidence="1" id="KW-0812">Transmembrane</keyword>
<accession>A0AAJ0H5X0</accession>